<dbReference type="STRING" id="103372.F4W5G4"/>
<evidence type="ECO:0000256" key="1">
    <source>
        <dbReference type="SAM" id="MobiDB-lite"/>
    </source>
</evidence>
<evidence type="ECO:0000313" key="2">
    <source>
        <dbReference type="EMBL" id="EGI70614.1"/>
    </source>
</evidence>
<dbReference type="InParanoid" id="F4W5G4"/>
<protein>
    <submittedName>
        <fullName evidence="2">Uncharacterized protein</fullName>
    </submittedName>
</protein>
<feature type="compositionally biased region" description="Acidic residues" evidence="1">
    <location>
        <begin position="7"/>
        <end position="22"/>
    </location>
</feature>
<feature type="region of interest" description="Disordered" evidence="1">
    <location>
        <begin position="1"/>
        <end position="30"/>
    </location>
</feature>
<keyword evidence="3" id="KW-1185">Reference proteome</keyword>
<organism evidence="3">
    <name type="scientific">Acromyrmex echinatior</name>
    <name type="common">Panamanian leafcutter ant</name>
    <name type="synonym">Acromyrmex octospinosus echinatior</name>
    <dbReference type="NCBI Taxonomy" id="103372"/>
    <lineage>
        <taxon>Eukaryota</taxon>
        <taxon>Metazoa</taxon>
        <taxon>Ecdysozoa</taxon>
        <taxon>Arthropoda</taxon>
        <taxon>Hexapoda</taxon>
        <taxon>Insecta</taxon>
        <taxon>Pterygota</taxon>
        <taxon>Neoptera</taxon>
        <taxon>Endopterygota</taxon>
        <taxon>Hymenoptera</taxon>
        <taxon>Apocrita</taxon>
        <taxon>Aculeata</taxon>
        <taxon>Formicoidea</taxon>
        <taxon>Formicidae</taxon>
        <taxon>Myrmicinae</taxon>
        <taxon>Acromyrmex</taxon>
    </lineage>
</organism>
<proteinExistence type="predicted"/>
<dbReference type="EMBL" id="GL887645">
    <property type="protein sequence ID" value="EGI70614.1"/>
    <property type="molecule type" value="Genomic_DNA"/>
</dbReference>
<feature type="region of interest" description="Disordered" evidence="1">
    <location>
        <begin position="77"/>
        <end position="97"/>
    </location>
</feature>
<evidence type="ECO:0000313" key="3">
    <source>
        <dbReference type="Proteomes" id="UP000007755"/>
    </source>
</evidence>
<reference evidence="2" key="1">
    <citation type="submission" date="2011-02" db="EMBL/GenBank/DDBJ databases">
        <title>The genome of the leaf-cutting ant Acromyrmex echinatior suggests key adaptations to social evolution and fungus farming.</title>
        <authorList>
            <person name="Nygaard S."/>
            <person name="Zhang G."/>
        </authorList>
    </citation>
    <scope>NUCLEOTIDE SEQUENCE</scope>
</reference>
<gene>
    <name evidence="2" type="ORF">G5I_00661</name>
</gene>
<sequence length="157" mass="17820">MGFAQQEEAEIVDDDEVEEEEHEGGLSTGKVADGWVDCSVPIHRDMGWRGRQLIEGGGKEKEREEIRIRVSTLVVHPMQDTARHDPRSPHTPYTPMRRVNCPVRYRAARHDTLFEIHDTKQRAPFQIQNCSSGIGAIGWSIGRLQNSTSNRPRVQPP</sequence>
<accession>F4W5G4</accession>
<dbReference type="Proteomes" id="UP000007755">
    <property type="component" value="Unassembled WGS sequence"/>
</dbReference>
<dbReference type="AlphaFoldDB" id="F4W5G4"/>
<name>F4W5G4_ACREC</name>